<protein>
    <recommendedName>
        <fullName evidence="3">Brix domain-containing protein</fullName>
    </recommendedName>
</protein>
<dbReference type="AlphaFoldDB" id="A0A498HFX5"/>
<dbReference type="Gene3D" id="3.40.630.30">
    <property type="match status" value="1"/>
</dbReference>
<dbReference type="PANTHER" id="PTHR13256">
    <property type="entry name" value="N-ACETYLTRANSFERASE 9"/>
    <property type="match status" value="1"/>
</dbReference>
<dbReference type="GO" id="GO:0008080">
    <property type="term" value="F:N-acetyltransferase activity"/>
    <property type="evidence" value="ECO:0007669"/>
    <property type="project" value="InterPro"/>
</dbReference>
<accession>A0A498HFX5</accession>
<dbReference type="GO" id="GO:0006364">
    <property type="term" value="P:rRNA processing"/>
    <property type="evidence" value="ECO:0007669"/>
    <property type="project" value="InterPro"/>
</dbReference>
<name>A0A498HFX5_MALDO</name>
<keyword evidence="5" id="KW-1185">Reference proteome</keyword>
<comment type="caution">
    <text evidence="4">The sequence shown here is derived from an EMBL/GenBank/DDBJ whole genome shotgun (WGS) entry which is preliminary data.</text>
</comment>
<dbReference type="SUPFAM" id="SSF55729">
    <property type="entry name" value="Acyl-CoA N-acyltransferases (Nat)"/>
    <property type="match status" value="1"/>
</dbReference>
<dbReference type="Pfam" id="PF12352">
    <property type="entry name" value="V-SNARE_C"/>
    <property type="match status" value="1"/>
</dbReference>
<dbReference type="STRING" id="3750.A0A498HFX5"/>
<keyword evidence="2" id="KW-0012">Acyltransferase</keyword>
<evidence type="ECO:0000313" key="4">
    <source>
        <dbReference type="EMBL" id="RXH69610.1"/>
    </source>
</evidence>
<organism evidence="4 5">
    <name type="scientific">Malus domestica</name>
    <name type="common">Apple</name>
    <name type="synonym">Pyrus malus</name>
    <dbReference type="NCBI Taxonomy" id="3750"/>
    <lineage>
        <taxon>Eukaryota</taxon>
        <taxon>Viridiplantae</taxon>
        <taxon>Streptophyta</taxon>
        <taxon>Embryophyta</taxon>
        <taxon>Tracheophyta</taxon>
        <taxon>Spermatophyta</taxon>
        <taxon>Magnoliopsida</taxon>
        <taxon>eudicotyledons</taxon>
        <taxon>Gunneridae</taxon>
        <taxon>Pentapetalae</taxon>
        <taxon>rosids</taxon>
        <taxon>fabids</taxon>
        <taxon>Rosales</taxon>
        <taxon>Rosaceae</taxon>
        <taxon>Amygdaloideae</taxon>
        <taxon>Maleae</taxon>
        <taxon>Malus</taxon>
    </lineage>
</organism>
<reference evidence="4 5" key="1">
    <citation type="submission" date="2018-10" db="EMBL/GenBank/DDBJ databases">
        <title>A high-quality apple genome assembly.</title>
        <authorList>
            <person name="Hu J."/>
        </authorList>
    </citation>
    <scope>NUCLEOTIDE SEQUENCE [LARGE SCALE GENOMIC DNA]</scope>
    <source>
        <strain evidence="5">cv. HFTH1</strain>
        <tissue evidence="4">Young leaf</tissue>
    </source>
</reference>
<evidence type="ECO:0000256" key="2">
    <source>
        <dbReference type="ARBA" id="ARBA00023315"/>
    </source>
</evidence>
<dbReference type="PROSITE" id="PS50833">
    <property type="entry name" value="BRIX"/>
    <property type="match status" value="1"/>
</dbReference>
<dbReference type="InterPro" id="IPR039135">
    <property type="entry name" value="NAT9-like"/>
</dbReference>
<dbReference type="EMBL" id="RDQH01000343">
    <property type="protein sequence ID" value="RXH69610.1"/>
    <property type="molecule type" value="Genomic_DNA"/>
</dbReference>
<evidence type="ECO:0000259" key="3">
    <source>
        <dbReference type="PROSITE" id="PS50833"/>
    </source>
</evidence>
<proteinExistence type="predicted"/>
<gene>
    <name evidence="4" type="ORF">DVH24_037394</name>
</gene>
<sequence>MEREKERVSLEGGRVILVPYKNEHVPKYHEWMKDPALLQATGSEPLTLDQEYQMQLTWTQDPNKQTFIVLDKQLVVGEFSHGEPHVEAPYPNSRERERENLSTSVKRYISQIQSLCAEMDRLWRSVGAKSERDLWTRLIQSLCAEMDRLWRSVGAKSERHLWTRKVERIAEWAQSLKDSLDRYDARNQKRATKRERGQSCLEEPIMYAFCFIYAYVIVMWNEDGAHVMKIFNKEAQAGDSVRNSARMLEETNATGEAILRKYAEQREFLKTIKAAMLSEIMDYVTINHKATELELQTVSMPRFKIKKKVFVKSVSTKKQANVDHITGDKIPRSFVFSRCKLPGPLKQLQADLRKLMLPYTALKLKEKRQNNLRDFLNVAGPMGVTHFLMLSKTPTAPYLGVARTPQGSTLFS</sequence>
<dbReference type="PANTHER" id="PTHR13256:SF16">
    <property type="entry name" value="ALPHA_BETA-TUBULIN-N-ACETYLTRANSFERASE 9"/>
    <property type="match status" value="1"/>
</dbReference>
<dbReference type="InterPro" id="IPR016181">
    <property type="entry name" value="Acyl_CoA_acyltransferase"/>
</dbReference>
<keyword evidence="1" id="KW-0808">Transferase</keyword>
<dbReference type="Pfam" id="PF04427">
    <property type="entry name" value="Brix"/>
    <property type="match status" value="1"/>
</dbReference>
<dbReference type="InterPro" id="IPR007109">
    <property type="entry name" value="Brix"/>
</dbReference>
<dbReference type="GO" id="GO:0019843">
    <property type="term" value="F:rRNA binding"/>
    <property type="evidence" value="ECO:0007669"/>
    <property type="project" value="InterPro"/>
</dbReference>
<feature type="domain" description="Brix" evidence="3">
    <location>
        <begin position="331"/>
        <end position="412"/>
    </location>
</feature>
<evidence type="ECO:0000313" key="5">
    <source>
        <dbReference type="Proteomes" id="UP000290289"/>
    </source>
</evidence>
<dbReference type="Proteomes" id="UP000290289">
    <property type="component" value="Chromosome 17"/>
</dbReference>
<evidence type="ECO:0000256" key="1">
    <source>
        <dbReference type="ARBA" id="ARBA00022679"/>
    </source>
</evidence>